<dbReference type="AlphaFoldDB" id="A0A7X4RUB5"/>
<dbReference type="InterPro" id="IPR013785">
    <property type="entry name" value="Aldolase_TIM"/>
</dbReference>
<dbReference type="Proteomes" id="UP000462621">
    <property type="component" value="Unassembled WGS sequence"/>
</dbReference>
<evidence type="ECO:0000256" key="3">
    <source>
        <dbReference type="RuleBase" id="RU363013"/>
    </source>
</evidence>
<dbReference type="GO" id="GO:0005829">
    <property type="term" value="C:cytosol"/>
    <property type="evidence" value="ECO:0007669"/>
    <property type="project" value="TreeGrafter"/>
</dbReference>
<dbReference type="EC" id="5.3.1.1" evidence="3"/>
<comment type="subcellular location">
    <subcellularLocation>
        <location evidence="3">Cytoplasm</location>
    </subcellularLocation>
</comment>
<evidence type="ECO:0000256" key="2">
    <source>
        <dbReference type="ARBA" id="ARBA00023235"/>
    </source>
</evidence>
<dbReference type="UniPathway" id="UPA00138"/>
<comment type="pathway">
    <text evidence="3">Carbohydrate biosynthesis; gluconeogenesis.</text>
</comment>
<evidence type="ECO:0000313" key="5">
    <source>
        <dbReference type="Proteomes" id="UP000462621"/>
    </source>
</evidence>
<reference evidence="4 5" key="1">
    <citation type="submission" date="2019-10" db="EMBL/GenBank/DDBJ databases">
        <title>Vibrio sp. nov. isolated from a shrimp pond.</title>
        <authorList>
            <person name="Gomez-Gil B."/>
            <person name="Enciso-Ibarra J."/>
            <person name="Enciso-Ibarra K."/>
            <person name="Bolan-Mejia C."/>
        </authorList>
    </citation>
    <scope>NUCLEOTIDE SEQUENCE [LARGE SCALE GENOMIC DNA]</scope>
    <source>
        <strain evidence="4 5">CAIM 722</strain>
    </source>
</reference>
<comment type="catalytic activity">
    <reaction evidence="3">
        <text>D-glyceraldehyde 3-phosphate = dihydroxyacetone phosphate</text>
        <dbReference type="Rhea" id="RHEA:18585"/>
        <dbReference type="ChEBI" id="CHEBI:57642"/>
        <dbReference type="ChEBI" id="CHEBI:59776"/>
        <dbReference type="EC" id="5.3.1.1"/>
    </reaction>
</comment>
<protein>
    <recommendedName>
        <fullName evidence="3">Triosephosphate isomerase</fullName>
        <ecNumber evidence="3">5.3.1.1</ecNumber>
    </recommendedName>
</protein>
<name>A0A7X4RUB5_9VIBR</name>
<dbReference type="CDD" id="cd00311">
    <property type="entry name" value="TIM"/>
    <property type="match status" value="1"/>
</dbReference>
<sequence length="255" mass="28444">MRRKVVGASWKMHVNTLEEGLALAQGIHQEVGQITDVDIFILPAFPLIQGLSTIFKSGQIGWGAQNMCFETKGAFTGEVPAPMLKELNCQYVELAHAERKKFFNETDLTVNKKLRICQEFGFTPVVCIGETSEDLAQDRAQAALKEQVVTMLSGLNHDFLKQTILAYEPVWAIGKSKTAGLDYIQNMHCYIRNIVKEYFGQDVSDDIRIIYGGSVSCETSDELLGLNDVDGVFIGRFGLNPENFRKITESALKNI</sequence>
<keyword evidence="2 3" id="KW-0413">Isomerase</keyword>
<evidence type="ECO:0000313" key="4">
    <source>
        <dbReference type="EMBL" id="MZI93082.1"/>
    </source>
</evidence>
<dbReference type="GO" id="GO:0046166">
    <property type="term" value="P:glyceraldehyde-3-phosphate biosynthetic process"/>
    <property type="evidence" value="ECO:0007669"/>
    <property type="project" value="TreeGrafter"/>
</dbReference>
<dbReference type="Gene3D" id="3.20.20.70">
    <property type="entry name" value="Aldolase class I"/>
    <property type="match status" value="1"/>
</dbReference>
<comment type="subunit">
    <text evidence="3">Homodimer.</text>
</comment>
<dbReference type="GO" id="GO:0006094">
    <property type="term" value="P:gluconeogenesis"/>
    <property type="evidence" value="ECO:0007669"/>
    <property type="project" value="UniProtKB-UniPathway"/>
</dbReference>
<keyword evidence="3" id="KW-0324">Glycolysis</keyword>
<dbReference type="InterPro" id="IPR000652">
    <property type="entry name" value="Triosephosphate_isomerase"/>
</dbReference>
<proteinExistence type="inferred from homology"/>
<dbReference type="GO" id="GO:0006096">
    <property type="term" value="P:glycolytic process"/>
    <property type="evidence" value="ECO:0007669"/>
    <property type="project" value="UniProtKB-UniPathway"/>
</dbReference>
<dbReference type="Pfam" id="PF00121">
    <property type="entry name" value="TIM"/>
    <property type="match status" value="1"/>
</dbReference>
<organism evidence="4 5">
    <name type="scientific">Vibrio eleionomae</name>
    <dbReference type="NCBI Taxonomy" id="2653505"/>
    <lineage>
        <taxon>Bacteria</taxon>
        <taxon>Pseudomonadati</taxon>
        <taxon>Pseudomonadota</taxon>
        <taxon>Gammaproteobacteria</taxon>
        <taxon>Vibrionales</taxon>
        <taxon>Vibrionaceae</taxon>
        <taxon>Vibrio</taxon>
    </lineage>
</organism>
<comment type="caution">
    <text evidence="4">The sequence shown here is derived from an EMBL/GenBank/DDBJ whole genome shotgun (WGS) entry which is preliminary data.</text>
</comment>
<dbReference type="RefSeq" id="WP_161154377.1">
    <property type="nucleotide sequence ID" value="NZ_WEKT01000009.1"/>
</dbReference>
<dbReference type="EMBL" id="WEKT01000009">
    <property type="protein sequence ID" value="MZI93082.1"/>
    <property type="molecule type" value="Genomic_DNA"/>
</dbReference>
<comment type="pathway">
    <text evidence="3">Carbohydrate degradation; glycolysis; D-glyceraldehyde 3-phosphate from glycerone phosphate: step 1/1.</text>
</comment>
<keyword evidence="5" id="KW-1185">Reference proteome</keyword>
<dbReference type="InterPro" id="IPR035990">
    <property type="entry name" value="TIM_sf"/>
</dbReference>
<dbReference type="SUPFAM" id="SSF51351">
    <property type="entry name" value="Triosephosphate isomerase (TIM)"/>
    <property type="match status" value="1"/>
</dbReference>
<evidence type="ECO:0000256" key="1">
    <source>
        <dbReference type="ARBA" id="ARBA00007422"/>
    </source>
</evidence>
<keyword evidence="3" id="KW-0963">Cytoplasm</keyword>
<dbReference type="PANTHER" id="PTHR21139:SF42">
    <property type="entry name" value="TRIOSEPHOSPHATE ISOMERASE"/>
    <property type="match status" value="1"/>
</dbReference>
<gene>
    <name evidence="4" type="ORF">F9817_07705</name>
</gene>
<dbReference type="PROSITE" id="PS51440">
    <property type="entry name" value="TIM_2"/>
    <property type="match status" value="1"/>
</dbReference>
<dbReference type="GO" id="GO:0019563">
    <property type="term" value="P:glycerol catabolic process"/>
    <property type="evidence" value="ECO:0007669"/>
    <property type="project" value="TreeGrafter"/>
</dbReference>
<dbReference type="UniPathway" id="UPA00109">
    <property type="reaction ID" value="UER00189"/>
</dbReference>
<dbReference type="GO" id="GO:0004807">
    <property type="term" value="F:triose-phosphate isomerase activity"/>
    <property type="evidence" value="ECO:0007669"/>
    <property type="project" value="UniProtKB-EC"/>
</dbReference>
<keyword evidence="3" id="KW-0312">Gluconeogenesis</keyword>
<comment type="similarity">
    <text evidence="1 3">Belongs to the triosephosphate isomerase family.</text>
</comment>
<dbReference type="PANTHER" id="PTHR21139">
    <property type="entry name" value="TRIOSEPHOSPHATE ISOMERASE"/>
    <property type="match status" value="1"/>
</dbReference>
<accession>A0A7X4RUB5</accession>